<evidence type="ECO:0000313" key="1">
    <source>
        <dbReference type="EMBL" id="KAG0439642.1"/>
    </source>
</evidence>
<name>A0AC60QU58_IXOPE</name>
<proteinExistence type="predicted"/>
<protein>
    <submittedName>
        <fullName evidence="1">Uncharacterized protein</fullName>
    </submittedName>
</protein>
<evidence type="ECO:0000313" key="2">
    <source>
        <dbReference type="Proteomes" id="UP000805193"/>
    </source>
</evidence>
<gene>
    <name evidence="1" type="ORF">HPB47_016570</name>
</gene>
<sequence length="204" mass="22167">MGCYCEYMLTASGILKMFQIVTGAGIVFLLGEGHMDSQFRLSMRLDALVLFIISIMFLFNSILILVCVLVAQLVARGNGRGLVVNKPRGPGVLFAVRRKCELGGWLSHAVAWHAMNPDLEAALPPTSTEGNTCISYGNPLPSRGGGLHRTKDPCDSGQRICNGAATVRRNRAWVYDTFGLPTFRPSVGSQLAFESGGRQNMEMV</sequence>
<comment type="caution">
    <text evidence="1">The sequence shown here is derived from an EMBL/GenBank/DDBJ whole genome shotgun (WGS) entry which is preliminary data.</text>
</comment>
<reference evidence="1 2" key="1">
    <citation type="journal article" date="2020" name="Cell">
        <title>Large-Scale Comparative Analyses of Tick Genomes Elucidate Their Genetic Diversity and Vector Capacities.</title>
        <authorList>
            <consortium name="Tick Genome and Microbiome Consortium (TIGMIC)"/>
            <person name="Jia N."/>
            <person name="Wang J."/>
            <person name="Shi W."/>
            <person name="Du L."/>
            <person name="Sun Y."/>
            <person name="Zhan W."/>
            <person name="Jiang J.F."/>
            <person name="Wang Q."/>
            <person name="Zhang B."/>
            <person name="Ji P."/>
            <person name="Bell-Sakyi L."/>
            <person name="Cui X.M."/>
            <person name="Yuan T.T."/>
            <person name="Jiang B.G."/>
            <person name="Yang W.F."/>
            <person name="Lam T.T."/>
            <person name="Chang Q.C."/>
            <person name="Ding S.J."/>
            <person name="Wang X.J."/>
            <person name="Zhu J.G."/>
            <person name="Ruan X.D."/>
            <person name="Zhao L."/>
            <person name="Wei J.T."/>
            <person name="Ye R.Z."/>
            <person name="Que T.C."/>
            <person name="Du C.H."/>
            <person name="Zhou Y.H."/>
            <person name="Cheng J.X."/>
            <person name="Dai P.F."/>
            <person name="Guo W.B."/>
            <person name="Han X.H."/>
            <person name="Huang E.J."/>
            <person name="Li L.F."/>
            <person name="Wei W."/>
            <person name="Gao Y.C."/>
            <person name="Liu J.Z."/>
            <person name="Shao H.Z."/>
            <person name="Wang X."/>
            <person name="Wang C.C."/>
            <person name="Yang T.C."/>
            <person name="Huo Q.B."/>
            <person name="Li W."/>
            <person name="Chen H.Y."/>
            <person name="Chen S.E."/>
            <person name="Zhou L.G."/>
            <person name="Ni X.B."/>
            <person name="Tian J.H."/>
            <person name="Sheng Y."/>
            <person name="Liu T."/>
            <person name="Pan Y.S."/>
            <person name="Xia L.Y."/>
            <person name="Li J."/>
            <person name="Zhao F."/>
            <person name="Cao W.C."/>
        </authorList>
    </citation>
    <scope>NUCLEOTIDE SEQUENCE [LARGE SCALE GENOMIC DNA]</scope>
    <source>
        <strain evidence="1">Iper-2018</strain>
    </source>
</reference>
<organism evidence="1 2">
    <name type="scientific">Ixodes persulcatus</name>
    <name type="common">Taiga tick</name>
    <dbReference type="NCBI Taxonomy" id="34615"/>
    <lineage>
        <taxon>Eukaryota</taxon>
        <taxon>Metazoa</taxon>
        <taxon>Ecdysozoa</taxon>
        <taxon>Arthropoda</taxon>
        <taxon>Chelicerata</taxon>
        <taxon>Arachnida</taxon>
        <taxon>Acari</taxon>
        <taxon>Parasitiformes</taxon>
        <taxon>Ixodida</taxon>
        <taxon>Ixodoidea</taxon>
        <taxon>Ixodidae</taxon>
        <taxon>Ixodinae</taxon>
        <taxon>Ixodes</taxon>
    </lineage>
</organism>
<keyword evidence="2" id="KW-1185">Reference proteome</keyword>
<dbReference type="EMBL" id="JABSTQ010005299">
    <property type="protein sequence ID" value="KAG0439642.1"/>
    <property type="molecule type" value="Genomic_DNA"/>
</dbReference>
<accession>A0AC60QU58</accession>
<dbReference type="Proteomes" id="UP000805193">
    <property type="component" value="Unassembled WGS sequence"/>
</dbReference>